<gene>
    <name evidence="6" type="ORF">NEMVEDRAFT_v1g117324</name>
</gene>
<dbReference type="InterPro" id="IPR034138">
    <property type="entry name" value="NOP8_RRM"/>
</dbReference>
<dbReference type="PROSITE" id="PS50102">
    <property type="entry name" value="RRM"/>
    <property type="match status" value="1"/>
</dbReference>
<dbReference type="GO" id="GO:0003723">
    <property type="term" value="F:RNA binding"/>
    <property type="evidence" value="ECO:0000318"/>
    <property type="project" value="GO_Central"/>
</dbReference>
<evidence type="ECO:0000259" key="5">
    <source>
        <dbReference type="PROSITE" id="PS50102"/>
    </source>
</evidence>
<organism evidence="6 7">
    <name type="scientific">Nematostella vectensis</name>
    <name type="common">Starlet sea anemone</name>
    <dbReference type="NCBI Taxonomy" id="45351"/>
    <lineage>
        <taxon>Eukaryota</taxon>
        <taxon>Metazoa</taxon>
        <taxon>Cnidaria</taxon>
        <taxon>Anthozoa</taxon>
        <taxon>Hexacorallia</taxon>
        <taxon>Actiniaria</taxon>
        <taxon>Edwardsiidae</taxon>
        <taxon>Nematostella</taxon>
    </lineage>
</organism>
<dbReference type="InterPro" id="IPR000504">
    <property type="entry name" value="RRM_dom"/>
</dbReference>
<reference evidence="6 7" key="1">
    <citation type="journal article" date="2007" name="Science">
        <title>Sea anemone genome reveals ancestral eumetazoan gene repertoire and genomic organization.</title>
        <authorList>
            <person name="Putnam N.H."/>
            <person name="Srivastava M."/>
            <person name="Hellsten U."/>
            <person name="Dirks B."/>
            <person name="Chapman J."/>
            <person name="Salamov A."/>
            <person name="Terry A."/>
            <person name="Shapiro H."/>
            <person name="Lindquist E."/>
            <person name="Kapitonov V.V."/>
            <person name="Jurka J."/>
            <person name="Genikhovich G."/>
            <person name="Grigoriev I.V."/>
            <person name="Lucas S.M."/>
            <person name="Steele R.E."/>
            <person name="Finnerty J.R."/>
            <person name="Technau U."/>
            <person name="Martindale M.Q."/>
            <person name="Rokhsar D.S."/>
        </authorList>
    </citation>
    <scope>NUCLEOTIDE SEQUENCE [LARGE SCALE GENOMIC DNA]</scope>
    <source>
        <strain evidence="7">CH2 X CH6</strain>
    </source>
</reference>
<feature type="domain" description="RRM" evidence="5">
    <location>
        <begin position="7"/>
        <end position="91"/>
    </location>
</feature>
<evidence type="ECO:0000256" key="2">
    <source>
        <dbReference type="ARBA" id="ARBA00022884"/>
    </source>
</evidence>
<dbReference type="Pfam" id="PF00076">
    <property type="entry name" value="RRM_1"/>
    <property type="match status" value="1"/>
</dbReference>
<dbReference type="eggNOG" id="KOG4365">
    <property type="taxonomic scope" value="Eukaryota"/>
</dbReference>
<dbReference type="OMA" id="YSHNIHR"/>
<dbReference type="EMBL" id="DS469652">
    <property type="protein sequence ID" value="EDO37180.1"/>
    <property type="molecule type" value="Genomic_DNA"/>
</dbReference>
<dbReference type="Gene3D" id="3.30.70.330">
    <property type="match status" value="1"/>
</dbReference>
<comment type="subcellular location">
    <subcellularLocation>
        <location evidence="1">Nucleus</location>
        <location evidence="1">Nucleolus</location>
    </subcellularLocation>
</comment>
<evidence type="ECO:0000256" key="4">
    <source>
        <dbReference type="PROSITE-ProRule" id="PRU00176"/>
    </source>
</evidence>
<dbReference type="PANTHER" id="PTHR48029:SF1">
    <property type="entry name" value="NUCLEOLAR PROTEIN 8"/>
    <property type="match status" value="1"/>
</dbReference>
<dbReference type="PhylomeDB" id="A7SGF9"/>
<keyword evidence="3" id="KW-0539">Nucleus</keyword>
<feature type="non-terminal residue" evidence="6">
    <location>
        <position position="206"/>
    </location>
</feature>
<evidence type="ECO:0000313" key="7">
    <source>
        <dbReference type="Proteomes" id="UP000001593"/>
    </source>
</evidence>
<dbReference type="PANTHER" id="PTHR48029">
    <property type="entry name" value="NUCLEOLAR PROTEIN 8"/>
    <property type="match status" value="1"/>
</dbReference>
<dbReference type="InParanoid" id="A7SGF9"/>
<evidence type="ECO:0000256" key="3">
    <source>
        <dbReference type="ARBA" id="ARBA00023242"/>
    </source>
</evidence>
<dbReference type="Proteomes" id="UP000001593">
    <property type="component" value="Unassembled WGS sequence"/>
</dbReference>
<dbReference type="GO" id="GO:0005730">
    <property type="term" value="C:nucleolus"/>
    <property type="evidence" value="ECO:0007669"/>
    <property type="project" value="UniProtKB-SubCell"/>
</dbReference>
<dbReference type="HOGENOM" id="CLU_079262_0_0_1"/>
<sequence length="206" mass="23190">MSSQVKTRLFIGGLYHEIKERDISERLKNFGSVSSVEIHRKDGFFFITGFPGKTFAYVDISAPEASIRKCISVLTNTNWKGSQIKVQQAKESFLSRLEKERKAATSSKTTSKSLTSPALSEELVEPIKHAVPGSQVPGKKDWVVGKFGRALPILRMRQRGSAKIARFDPSKTVHNLKKFREEVTEEASCEQLTWDLRDENQASSKE</sequence>
<protein>
    <recommendedName>
        <fullName evidence="5">RRM domain-containing protein</fullName>
    </recommendedName>
</protein>
<dbReference type="InterPro" id="IPR035979">
    <property type="entry name" value="RBD_domain_sf"/>
</dbReference>
<keyword evidence="7" id="KW-1185">Reference proteome</keyword>
<evidence type="ECO:0000313" key="6">
    <source>
        <dbReference type="EMBL" id="EDO37180.1"/>
    </source>
</evidence>
<proteinExistence type="predicted"/>
<dbReference type="InterPro" id="IPR012677">
    <property type="entry name" value="Nucleotide-bd_a/b_plait_sf"/>
</dbReference>
<keyword evidence="2 4" id="KW-0694">RNA-binding</keyword>
<dbReference type="STRING" id="45351.A7SGF9"/>
<name>A7SGF9_NEMVE</name>
<dbReference type="CDD" id="cd12226">
    <property type="entry name" value="RRM_NOL8"/>
    <property type="match status" value="1"/>
</dbReference>
<evidence type="ECO:0000256" key="1">
    <source>
        <dbReference type="ARBA" id="ARBA00004604"/>
    </source>
</evidence>
<accession>A7SGF9</accession>
<dbReference type="SUPFAM" id="SSF54928">
    <property type="entry name" value="RNA-binding domain, RBD"/>
    <property type="match status" value="1"/>
</dbReference>
<dbReference type="AlphaFoldDB" id="A7SGF9"/>